<dbReference type="OrthoDB" id="6021021at2759"/>
<keyword evidence="10 12" id="KW-0739">Sodium transport</keyword>
<evidence type="ECO:0000256" key="2">
    <source>
        <dbReference type="ARBA" id="ARBA00007193"/>
    </source>
</evidence>
<dbReference type="Pfam" id="PF00858">
    <property type="entry name" value="ASC"/>
    <property type="match status" value="1"/>
</dbReference>
<evidence type="ECO:0000256" key="8">
    <source>
        <dbReference type="ARBA" id="ARBA00023065"/>
    </source>
</evidence>
<dbReference type="InterPro" id="IPR001873">
    <property type="entry name" value="ENaC"/>
</dbReference>
<evidence type="ECO:0000256" key="9">
    <source>
        <dbReference type="ARBA" id="ARBA00023136"/>
    </source>
</evidence>
<comment type="caution">
    <text evidence="13">The sequence shown here is derived from an EMBL/GenBank/DDBJ whole genome shotgun (WGS) entry which is preliminary data.</text>
</comment>
<keyword evidence="9" id="KW-0472">Membrane</keyword>
<keyword evidence="7" id="KW-0915">Sodium</keyword>
<dbReference type="EMBL" id="LNIX01000036">
    <property type="protein sequence ID" value="OXA39913.1"/>
    <property type="molecule type" value="Genomic_DNA"/>
</dbReference>
<dbReference type="GO" id="GO:0005886">
    <property type="term" value="C:plasma membrane"/>
    <property type="evidence" value="ECO:0007669"/>
    <property type="project" value="TreeGrafter"/>
</dbReference>
<evidence type="ECO:0000256" key="4">
    <source>
        <dbReference type="ARBA" id="ARBA00022461"/>
    </source>
</evidence>
<organism evidence="13 14">
    <name type="scientific">Folsomia candida</name>
    <name type="common">Springtail</name>
    <dbReference type="NCBI Taxonomy" id="158441"/>
    <lineage>
        <taxon>Eukaryota</taxon>
        <taxon>Metazoa</taxon>
        <taxon>Ecdysozoa</taxon>
        <taxon>Arthropoda</taxon>
        <taxon>Hexapoda</taxon>
        <taxon>Collembola</taxon>
        <taxon>Entomobryomorpha</taxon>
        <taxon>Isotomoidea</taxon>
        <taxon>Isotomidae</taxon>
        <taxon>Proisotominae</taxon>
        <taxon>Folsomia</taxon>
    </lineage>
</organism>
<dbReference type="PANTHER" id="PTHR11690:SF243">
    <property type="entry name" value="PICKPOCKET 12-RELATED"/>
    <property type="match status" value="1"/>
</dbReference>
<evidence type="ECO:0000256" key="7">
    <source>
        <dbReference type="ARBA" id="ARBA00023053"/>
    </source>
</evidence>
<dbReference type="AlphaFoldDB" id="A0A226D407"/>
<comment type="subcellular location">
    <subcellularLocation>
        <location evidence="1">Membrane</location>
        <topology evidence="1">Multi-pass membrane protein</topology>
    </subcellularLocation>
</comment>
<evidence type="ECO:0000256" key="6">
    <source>
        <dbReference type="ARBA" id="ARBA00022989"/>
    </source>
</evidence>
<dbReference type="Gene3D" id="2.60.470.10">
    <property type="entry name" value="Acid-sensing ion channels like domains"/>
    <property type="match status" value="1"/>
</dbReference>
<dbReference type="Proteomes" id="UP000198287">
    <property type="component" value="Unassembled WGS sequence"/>
</dbReference>
<keyword evidence="14" id="KW-1185">Reference proteome</keyword>
<evidence type="ECO:0000313" key="13">
    <source>
        <dbReference type="EMBL" id="OXA39913.1"/>
    </source>
</evidence>
<name>A0A226D407_FOLCA</name>
<evidence type="ECO:0000256" key="1">
    <source>
        <dbReference type="ARBA" id="ARBA00004141"/>
    </source>
</evidence>
<evidence type="ECO:0000256" key="10">
    <source>
        <dbReference type="ARBA" id="ARBA00023201"/>
    </source>
</evidence>
<comment type="similarity">
    <text evidence="2 12">Belongs to the amiloride-sensitive sodium channel (TC 1.A.6) family.</text>
</comment>
<protein>
    <submittedName>
        <fullName evidence="13">Pickpocket protein 28</fullName>
    </submittedName>
</protein>
<keyword evidence="11 12" id="KW-0407">Ion channel</keyword>
<reference evidence="13 14" key="1">
    <citation type="submission" date="2015-12" db="EMBL/GenBank/DDBJ databases">
        <title>The genome of Folsomia candida.</title>
        <authorList>
            <person name="Faddeeva A."/>
            <person name="Derks M.F."/>
            <person name="Anvar Y."/>
            <person name="Smit S."/>
            <person name="Van Straalen N."/>
            <person name="Roelofs D."/>
        </authorList>
    </citation>
    <scope>NUCLEOTIDE SEQUENCE [LARGE SCALE GENOMIC DNA]</scope>
    <source>
        <strain evidence="13 14">VU population</strain>
        <tissue evidence="13">Whole body</tissue>
    </source>
</reference>
<keyword evidence="3 12" id="KW-0813">Transport</keyword>
<dbReference type="PANTHER" id="PTHR11690">
    <property type="entry name" value="AMILORIDE-SENSITIVE SODIUM CHANNEL-RELATED"/>
    <property type="match status" value="1"/>
</dbReference>
<keyword evidence="8 12" id="KW-0406">Ion transport</keyword>
<proteinExistence type="inferred from homology"/>
<evidence type="ECO:0000256" key="12">
    <source>
        <dbReference type="RuleBase" id="RU000679"/>
    </source>
</evidence>
<evidence type="ECO:0000256" key="3">
    <source>
        <dbReference type="ARBA" id="ARBA00022448"/>
    </source>
</evidence>
<evidence type="ECO:0000313" key="14">
    <source>
        <dbReference type="Proteomes" id="UP000198287"/>
    </source>
</evidence>
<keyword evidence="4 12" id="KW-0894">Sodium channel</keyword>
<gene>
    <name evidence="13" type="ORF">Fcan01_25323</name>
</gene>
<sequence>MGQIGQVVDRWGSSVWVGSCAPKFQNCRRELKFGTEVANGSYADYEKEVSDVNGIGVSIDARTLSGGHSVPSTVSVSLIMAECRWTSVSVSHCGRVSVDTLSVSATVAECRWTQCQCHSLWPSVEHVCREHILNHVENDENHNTGAQIERGGILYDDPTTPAMKMRIIPFLQSETLNCSDFIVGCFLNEEPIDCGLLFKKRFSEWGNTCMFNGIPGKLTRKHSTIQTVLSEREYSQEEIAAWENANLDQDLGKEQTKLNGSIRTPWRQTSPGKMSGLTFIIKEDLRRKACVHGEGTGFMFTVNHPSDEPQIKRFGKSMPYGHEVLISVNPLVLLADDDIKEMDKDQRRCFFSDDNGAAKLKYYKKYTRKNCFQQCIADEVVTKCNCTSFVAPEEMYDKGMRASCDKCRPNCRQTKYTTSIASTPLTPKHMEEYRKRYSPRLLDAEVFSIVYVYFEMDSVQASRRSARYSIFEEVGLVGGTISMITGLSLLDIIEALVVIGAIIWAQHKIRTGLSSMEINWTGWIPQLAWSAPLPQQMIELPVNDNQPMDPQEIVDQDANEVQPLDLKEIVEQPIVVVGQPGNQSPPIHPLENLPGYIAKIMQREIRSTRQQMFDLIVQRPTSPDGHPMALRSSQISSQLHESEFYAEIASVC</sequence>
<evidence type="ECO:0000256" key="5">
    <source>
        <dbReference type="ARBA" id="ARBA00022692"/>
    </source>
</evidence>
<dbReference type="GO" id="GO:0015280">
    <property type="term" value="F:ligand-gated sodium channel activity"/>
    <property type="evidence" value="ECO:0007669"/>
    <property type="project" value="TreeGrafter"/>
</dbReference>
<keyword evidence="6" id="KW-1133">Transmembrane helix</keyword>
<evidence type="ECO:0000256" key="11">
    <source>
        <dbReference type="ARBA" id="ARBA00023303"/>
    </source>
</evidence>
<keyword evidence="5 12" id="KW-0812">Transmembrane</keyword>
<accession>A0A226D407</accession>